<evidence type="ECO:0000313" key="2">
    <source>
        <dbReference type="EMBL" id="ELY22736.1"/>
    </source>
</evidence>
<dbReference type="InterPro" id="IPR013078">
    <property type="entry name" value="His_Pase_superF_clade-1"/>
</dbReference>
<reference evidence="2 3" key="1">
    <citation type="journal article" date="2013" name="Genome Announc.">
        <title>Draft Genome of the Marine Gammaproteobacterium Halomonas titanicae.</title>
        <authorList>
            <person name="Sanchez-Porro C."/>
            <person name="de la Haba R.R."/>
            <person name="Cruz-Hernandez N."/>
            <person name="Gonzalez J.M."/>
            <person name="Reyes-Guirao C."/>
            <person name="Navarro-Sampedro L."/>
            <person name="Carballo M."/>
            <person name="Ventosa A."/>
        </authorList>
    </citation>
    <scope>NUCLEOTIDE SEQUENCE [LARGE SCALE GENOMIC DNA]</scope>
    <source>
        <strain evidence="2 3">BH1</strain>
    </source>
</reference>
<name>L9UDM1_9GAMM</name>
<dbReference type="PANTHER" id="PTHR47821:SF2">
    <property type="entry name" value="PHOSPHOGLYCERATE MUTASE FAMILY PROTEIN"/>
    <property type="match status" value="1"/>
</dbReference>
<dbReference type="PANTHER" id="PTHR47821">
    <property type="entry name" value="PHOSPHOGLYCERATE MUTASE FAMILY PROTEIN"/>
    <property type="match status" value="1"/>
</dbReference>
<protein>
    <submittedName>
        <fullName evidence="2">Histidine phosphatase superfamily, clade-1</fullName>
    </submittedName>
</protein>
<dbReference type="Proteomes" id="UP000011651">
    <property type="component" value="Unassembled WGS sequence"/>
</dbReference>
<sequence>MALGQTQQTSPVSGQSPMTTEQRNIKKHWRNRYLFMRHGHSQANQQRVIVSSPGRGVENFGLSEHGEQQLAQLVADWQWPVPTRVVHSDFLRTTQTAAHVAARFELVPSVDTRLRERNFGELEGLGDEHYPSVWALDAEDAEHQHHGVEALSRVASRMQAVIGDWEQQVSGEVILLVSHGDPLQILLTALAGKPLTSHREQTPLAPASITLYGHGV</sequence>
<evidence type="ECO:0000313" key="3">
    <source>
        <dbReference type="Proteomes" id="UP000011651"/>
    </source>
</evidence>
<feature type="compositionally biased region" description="Polar residues" evidence="1">
    <location>
        <begin position="1"/>
        <end position="22"/>
    </location>
</feature>
<dbReference type="InterPro" id="IPR029033">
    <property type="entry name" value="His_PPase_superfam"/>
</dbReference>
<dbReference type="EMBL" id="AOPO01000001">
    <property type="protein sequence ID" value="ELY22736.1"/>
    <property type="molecule type" value="Genomic_DNA"/>
</dbReference>
<dbReference type="CDD" id="cd07067">
    <property type="entry name" value="HP_PGM_like"/>
    <property type="match status" value="1"/>
</dbReference>
<dbReference type="PATRIC" id="fig|1204738.3.peg.581"/>
<proteinExistence type="predicted"/>
<feature type="region of interest" description="Disordered" evidence="1">
    <location>
        <begin position="1"/>
        <end position="23"/>
    </location>
</feature>
<dbReference type="SUPFAM" id="SSF53254">
    <property type="entry name" value="Phosphoglycerate mutase-like"/>
    <property type="match status" value="1"/>
</dbReference>
<dbReference type="SMART" id="SM00855">
    <property type="entry name" value="PGAM"/>
    <property type="match status" value="1"/>
</dbReference>
<gene>
    <name evidence="2" type="ORF">HALTITAN_0383</name>
</gene>
<evidence type="ECO:0000256" key="1">
    <source>
        <dbReference type="SAM" id="MobiDB-lite"/>
    </source>
</evidence>
<comment type="caution">
    <text evidence="2">The sequence shown here is derived from an EMBL/GenBank/DDBJ whole genome shotgun (WGS) entry which is preliminary data.</text>
</comment>
<accession>L9UDM1</accession>
<dbReference type="Gene3D" id="3.40.50.1240">
    <property type="entry name" value="Phosphoglycerate mutase-like"/>
    <property type="match status" value="1"/>
</dbReference>
<dbReference type="AlphaFoldDB" id="L9UDM1"/>
<organism evidence="2 3">
    <name type="scientific">Vreelandella titanicae BH1</name>
    <dbReference type="NCBI Taxonomy" id="1204738"/>
    <lineage>
        <taxon>Bacteria</taxon>
        <taxon>Pseudomonadati</taxon>
        <taxon>Pseudomonadota</taxon>
        <taxon>Gammaproteobacteria</taxon>
        <taxon>Oceanospirillales</taxon>
        <taxon>Halomonadaceae</taxon>
        <taxon>Vreelandella</taxon>
    </lineage>
</organism>
<dbReference type="Pfam" id="PF00300">
    <property type="entry name" value="His_Phos_1"/>
    <property type="match status" value="1"/>
</dbReference>